<dbReference type="Proteomes" id="UP000750502">
    <property type="component" value="Unassembled WGS sequence"/>
</dbReference>
<dbReference type="EMBL" id="JADFTT010000236">
    <property type="protein sequence ID" value="KAG5764678.1"/>
    <property type="molecule type" value="Genomic_DNA"/>
</dbReference>
<keyword evidence="1" id="KW-0539">Nucleus</keyword>
<comment type="caution">
    <text evidence="2">The sequence shown here is derived from an EMBL/GenBank/DDBJ whole genome shotgun (WGS) entry which is preliminary data.</text>
</comment>
<evidence type="ECO:0000313" key="2">
    <source>
        <dbReference type="EMBL" id="KAG5764678.1"/>
    </source>
</evidence>
<dbReference type="OrthoDB" id="5229455at2759"/>
<reference evidence="2" key="2">
    <citation type="submission" date="2020-10" db="EMBL/GenBank/DDBJ databases">
        <authorList>
            <person name="Peck L.D."/>
            <person name="Nowell R.W."/>
            <person name="Flood J."/>
            <person name="Ryan M.J."/>
            <person name="Barraclough T.G."/>
        </authorList>
    </citation>
    <scope>NUCLEOTIDE SEQUENCE</scope>
    <source>
        <strain evidence="2">IMI 127659i</strain>
    </source>
</reference>
<accession>A0A9P7L5T6</accession>
<name>A0A9P7L5T6_9HYPO</name>
<protein>
    <submittedName>
        <fullName evidence="2">Uncharacterized protein</fullName>
    </submittedName>
</protein>
<evidence type="ECO:0000313" key="3">
    <source>
        <dbReference type="Proteomes" id="UP000750502"/>
    </source>
</evidence>
<gene>
    <name evidence="2" type="ORF">H9Q72_007230</name>
</gene>
<keyword evidence="3" id="KW-1185">Reference proteome</keyword>
<dbReference type="AlphaFoldDB" id="A0A9P7L5T6"/>
<reference evidence="2" key="1">
    <citation type="journal article" date="2020" name="bioRxiv">
        <title>Historical genomics reveals the evolutionary mechanisms behind multiple outbreaks of the host-specific coffee wilt pathogen Fusarium xylarioides.</title>
        <authorList>
            <person name="Peck D."/>
            <person name="Nowell R.W."/>
            <person name="Flood J."/>
            <person name="Ryan M.J."/>
            <person name="Barraclough T.G."/>
        </authorList>
    </citation>
    <scope>NUCLEOTIDE SEQUENCE</scope>
    <source>
        <strain evidence="2">IMI 127659i</strain>
    </source>
</reference>
<organism evidence="2 3">
    <name type="scientific">Fusarium xylarioides</name>
    <dbReference type="NCBI Taxonomy" id="221167"/>
    <lineage>
        <taxon>Eukaryota</taxon>
        <taxon>Fungi</taxon>
        <taxon>Dikarya</taxon>
        <taxon>Ascomycota</taxon>
        <taxon>Pezizomycotina</taxon>
        <taxon>Sordariomycetes</taxon>
        <taxon>Hypocreomycetidae</taxon>
        <taxon>Hypocreales</taxon>
        <taxon>Nectriaceae</taxon>
        <taxon>Fusarium</taxon>
        <taxon>Fusarium fujikuroi species complex</taxon>
    </lineage>
</organism>
<sequence>MGRLIQARRSQDIWTDEMDIYVDELEEELLIVQHADHEVIRNHPGDPQDILHVNQAMHAAATIAFYTRLRDVPFTSTLIRKSVAEVQREALCVEPDSLSSRALVFSLYIAGCEAVDGSMREMISGRISECKDYAALKTEDIRSQLSQIWDIRDRNPGFTWLQWSEQGKFRPSGG</sequence>
<proteinExistence type="predicted"/>
<evidence type="ECO:0000256" key="1">
    <source>
        <dbReference type="ARBA" id="ARBA00023242"/>
    </source>
</evidence>
<dbReference type="Pfam" id="PF11951">
    <property type="entry name" value="Fungal_trans_2"/>
    <property type="match status" value="1"/>
</dbReference>
<dbReference type="InterPro" id="IPR021858">
    <property type="entry name" value="Fun_TF"/>
</dbReference>